<reference evidence="17" key="1">
    <citation type="journal article" date="2019" name="Int. J. Syst. Evol. Microbiol.">
        <title>The Global Catalogue of Microorganisms (GCM) 10K type strain sequencing project: providing services to taxonomists for standard genome sequencing and annotation.</title>
        <authorList>
            <consortium name="The Broad Institute Genomics Platform"/>
            <consortium name="The Broad Institute Genome Sequencing Center for Infectious Disease"/>
            <person name="Wu L."/>
            <person name="Ma J."/>
        </authorList>
    </citation>
    <scope>NUCLEOTIDE SEQUENCE [LARGE SCALE GENOMIC DNA]</scope>
    <source>
        <strain evidence="17">CCM 8749</strain>
    </source>
</reference>
<keyword evidence="4" id="KW-1003">Cell membrane</keyword>
<dbReference type="InterPro" id="IPR036890">
    <property type="entry name" value="HATPase_C_sf"/>
</dbReference>
<keyword evidence="9 16" id="KW-0418">Kinase</keyword>
<evidence type="ECO:0000256" key="8">
    <source>
        <dbReference type="ARBA" id="ARBA00022741"/>
    </source>
</evidence>
<evidence type="ECO:0000256" key="9">
    <source>
        <dbReference type="ARBA" id="ARBA00022777"/>
    </source>
</evidence>
<dbReference type="InterPro" id="IPR003661">
    <property type="entry name" value="HisK_dim/P_dom"/>
</dbReference>
<keyword evidence="11 14" id="KW-1133">Transmembrane helix</keyword>
<feature type="transmembrane region" description="Helical" evidence="14">
    <location>
        <begin position="35"/>
        <end position="55"/>
    </location>
</feature>
<evidence type="ECO:0000256" key="11">
    <source>
        <dbReference type="ARBA" id="ARBA00022989"/>
    </source>
</evidence>
<keyword evidence="10" id="KW-0067">ATP-binding</keyword>
<keyword evidence="8" id="KW-0547">Nucleotide-binding</keyword>
<dbReference type="InterPro" id="IPR003594">
    <property type="entry name" value="HATPase_dom"/>
</dbReference>
<evidence type="ECO:0000256" key="10">
    <source>
        <dbReference type="ARBA" id="ARBA00022840"/>
    </source>
</evidence>
<evidence type="ECO:0000256" key="1">
    <source>
        <dbReference type="ARBA" id="ARBA00000085"/>
    </source>
</evidence>
<feature type="transmembrane region" description="Helical" evidence="14">
    <location>
        <begin position="12"/>
        <end position="29"/>
    </location>
</feature>
<evidence type="ECO:0000256" key="4">
    <source>
        <dbReference type="ARBA" id="ARBA00022475"/>
    </source>
</evidence>
<keyword evidence="5" id="KW-0597">Phosphoprotein</keyword>
<evidence type="ECO:0000256" key="5">
    <source>
        <dbReference type="ARBA" id="ARBA00022553"/>
    </source>
</evidence>
<comment type="catalytic activity">
    <reaction evidence="1">
        <text>ATP + protein L-histidine = ADP + protein N-phospho-L-histidine.</text>
        <dbReference type="EC" id="2.7.13.3"/>
    </reaction>
</comment>
<evidence type="ECO:0000256" key="12">
    <source>
        <dbReference type="ARBA" id="ARBA00023012"/>
    </source>
</evidence>
<dbReference type="SMART" id="SM00387">
    <property type="entry name" value="HATPase_c"/>
    <property type="match status" value="1"/>
</dbReference>
<evidence type="ECO:0000256" key="6">
    <source>
        <dbReference type="ARBA" id="ARBA00022679"/>
    </source>
</evidence>
<dbReference type="CDD" id="cd00082">
    <property type="entry name" value="HisKA"/>
    <property type="match status" value="1"/>
</dbReference>
<dbReference type="SUPFAM" id="SSF55874">
    <property type="entry name" value="ATPase domain of HSP90 chaperone/DNA topoisomerase II/histidine kinase"/>
    <property type="match status" value="1"/>
</dbReference>
<evidence type="ECO:0000256" key="7">
    <source>
        <dbReference type="ARBA" id="ARBA00022692"/>
    </source>
</evidence>
<evidence type="ECO:0000256" key="14">
    <source>
        <dbReference type="SAM" id="Phobius"/>
    </source>
</evidence>
<dbReference type="EMBL" id="JBHSQV010000186">
    <property type="protein sequence ID" value="MFC5988936.1"/>
    <property type="molecule type" value="Genomic_DNA"/>
</dbReference>
<evidence type="ECO:0000313" key="16">
    <source>
        <dbReference type="EMBL" id="MFC5988936.1"/>
    </source>
</evidence>
<dbReference type="Gene3D" id="3.30.565.10">
    <property type="entry name" value="Histidine kinase-like ATPase, C-terminal domain"/>
    <property type="match status" value="1"/>
</dbReference>
<proteinExistence type="predicted"/>
<dbReference type="Proteomes" id="UP001596250">
    <property type="component" value="Unassembled WGS sequence"/>
</dbReference>
<dbReference type="PANTHER" id="PTHR45453:SF2">
    <property type="entry name" value="HISTIDINE KINASE"/>
    <property type="match status" value="1"/>
</dbReference>
<dbReference type="PROSITE" id="PS50109">
    <property type="entry name" value="HIS_KIN"/>
    <property type="match status" value="1"/>
</dbReference>
<dbReference type="InterPro" id="IPR004358">
    <property type="entry name" value="Sig_transdc_His_kin-like_C"/>
</dbReference>
<sequence length="337" mass="39128">MILKFMIERLSWIVIVAVVHGLTVLIAYLDTSIPLRPILYITFLSFIIFVLFLIVRYQRETRFYKSLGNWEHNLDITQVADPRSPFEQIVSESMLGQTKRLKTELTQNQVQLEQEKDELLSWIHEVKTPLTAMRLIIDRLEDAAVKNQLIYEWLRIHLLLDQQLHQKRIPFMENDLYIEKIELEELIYQEIKTLQSWCMQKGIGFDVELKITEVLSDAKWLGFILRQLLTNAVKYSEASDIVIRSELHEDRVQLAVTDFGRGMDAKDLPRIFDKGFTSTMNHQDHAATGMGLYLAKKAARPLLIHIEVESKTGEGSTFYLTFPKRNEFVNITGGLGS</sequence>
<keyword evidence="17" id="KW-1185">Reference proteome</keyword>
<dbReference type="GO" id="GO:0004673">
    <property type="term" value="F:protein histidine kinase activity"/>
    <property type="evidence" value="ECO:0007669"/>
    <property type="project" value="UniProtKB-EC"/>
</dbReference>
<protein>
    <recommendedName>
        <fullName evidence="3">histidine kinase</fullName>
        <ecNumber evidence="3">2.7.13.3</ecNumber>
    </recommendedName>
</protein>
<accession>A0ABW1IV90</accession>
<dbReference type="Pfam" id="PF02518">
    <property type="entry name" value="HATPase_c"/>
    <property type="match status" value="1"/>
</dbReference>
<dbReference type="InterPro" id="IPR005467">
    <property type="entry name" value="His_kinase_dom"/>
</dbReference>
<evidence type="ECO:0000256" key="3">
    <source>
        <dbReference type="ARBA" id="ARBA00012438"/>
    </source>
</evidence>
<feature type="domain" description="Histidine kinase" evidence="15">
    <location>
        <begin position="121"/>
        <end position="326"/>
    </location>
</feature>
<evidence type="ECO:0000256" key="13">
    <source>
        <dbReference type="ARBA" id="ARBA00023136"/>
    </source>
</evidence>
<evidence type="ECO:0000256" key="2">
    <source>
        <dbReference type="ARBA" id="ARBA00004651"/>
    </source>
</evidence>
<keyword evidence="7 14" id="KW-0812">Transmembrane</keyword>
<gene>
    <name evidence="16" type="ORF">ACFPXP_21240</name>
</gene>
<dbReference type="InterPro" id="IPR050351">
    <property type="entry name" value="BphY/WalK/GraS-like"/>
</dbReference>
<keyword evidence="12" id="KW-0902">Two-component regulatory system</keyword>
<keyword evidence="6 16" id="KW-0808">Transferase</keyword>
<comment type="subcellular location">
    <subcellularLocation>
        <location evidence="2">Cell membrane</location>
        <topology evidence="2">Multi-pass membrane protein</topology>
    </subcellularLocation>
</comment>
<comment type="caution">
    <text evidence="16">The sequence shown here is derived from an EMBL/GenBank/DDBJ whole genome shotgun (WGS) entry which is preliminary data.</text>
</comment>
<dbReference type="RefSeq" id="WP_379896466.1">
    <property type="nucleotide sequence ID" value="NZ_CBCSCT010000005.1"/>
</dbReference>
<dbReference type="PANTHER" id="PTHR45453">
    <property type="entry name" value="PHOSPHATE REGULON SENSOR PROTEIN PHOR"/>
    <property type="match status" value="1"/>
</dbReference>
<evidence type="ECO:0000313" key="17">
    <source>
        <dbReference type="Proteomes" id="UP001596250"/>
    </source>
</evidence>
<evidence type="ECO:0000259" key="15">
    <source>
        <dbReference type="PROSITE" id="PS50109"/>
    </source>
</evidence>
<dbReference type="PRINTS" id="PR00344">
    <property type="entry name" value="BCTRLSENSOR"/>
</dbReference>
<organism evidence="16 17">
    <name type="scientific">Marinicrinis lubricantis</name>
    <dbReference type="NCBI Taxonomy" id="2086470"/>
    <lineage>
        <taxon>Bacteria</taxon>
        <taxon>Bacillati</taxon>
        <taxon>Bacillota</taxon>
        <taxon>Bacilli</taxon>
        <taxon>Bacillales</taxon>
        <taxon>Paenibacillaceae</taxon>
    </lineage>
</organism>
<name>A0ABW1IV90_9BACL</name>
<keyword evidence="13 14" id="KW-0472">Membrane</keyword>
<dbReference type="EC" id="2.7.13.3" evidence="3"/>